<feature type="compositionally biased region" description="Low complexity" evidence="1">
    <location>
        <begin position="204"/>
        <end position="224"/>
    </location>
</feature>
<proteinExistence type="predicted"/>
<dbReference type="AlphaFoldDB" id="A0AAJ8BU61"/>
<feature type="compositionally biased region" description="Basic and acidic residues" evidence="1">
    <location>
        <begin position="334"/>
        <end position="345"/>
    </location>
</feature>
<feature type="compositionally biased region" description="Basic and acidic residues" evidence="1">
    <location>
        <begin position="383"/>
        <end position="402"/>
    </location>
</feature>
<name>A0AAJ8BU61_ASPNG</name>
<feature type="region of interest" description="Disordered" evidence="1">
    <location>
        <begin position="383"/>
        <end position="408"/>
    </location>
</feature>
<protein>
    <submittedName>
        <fullName evidence="2">Uncharacterized protein</fullName>
    </submittedName>
</protein>
<reference evidence="2" key="2">
    <citation type="submission" date="2025-08" db="UniProtKB">
        <authorList>
            <consortium name="RefSeq"/>
        </authorList>
    </citation>
    <scope>IDENTIFICATION</scope>
</reference>
<feature type="compositionally biased region" description="Polar residues" evidence="1">
    <location>
        <begin position="282"/>
        <end position="293"/>
    </location>
</feature>
<feature type="region of interest" description="Disordered" evidence="1">
    <location>
        <begin position="190"/>
        <end position="350"/>
    </location>
</feature>
<organism evidence="2">
    <name type="scientific">Aspergillus niger</name>
    <dbReference type="NCBI Taxonomy" id="5061"/>
    <lineage>
        <taxon>Eukaryota</taxon>
        <taxon>Fungi</taxon>
        <taxon>Dikarya</taxon>
        <taxon>Ascomycota</taxon>
        <taxon>Pezizomycotina</taxon>
        <taxon>Eurotiomycetes</taxon>
        <taxon>Eurotiomycetidae</taxon>
        <taxon>Eurotiales</taxon>
        <taxon>Aspergillaceae</taxon>
        <taxon>Aspergillus</taxon>
        <taxon>Aspergillus subgen. Circumdati</taxon>
    </lineage>
</organism>
<reference evidence="2" key="1">
    <citation type="submission" date="2025-02" db="EMBL/GenBank/DDBJ databases">
        <authorList>
            <consortium name="NCBI Genome Project"/>
        </authorList>
    </citation>
    <scope>NUCLEOTIDE SEQUENCE</scope>
</reference>
<gene>
    <name evidence="2" type="ORF">An08g02960</name>
</gene>
<accession>A0AAJ8BU61</accession>
<feature type="compositionally biased region" description="Basic residues" evidence="1">
    <location>
        <begin position="244"/>
        <end position="254"/>
    </location>
</feature>
<evidence type="ECO:0000256" key="1">
    <source>
        <dbReference type="SAM" id="MobiDB-lite"/>
    </source>
</evidence>
<feature type="region of interest" description="Disordered" evidence="1">
    <location>
        <begin position="88"/>
        <end position="109"/>
    </location>
</feature>
<sequence length="408" mass="44730">MCSGSIDQHKLELTSTSHEWEIPVPLHQKGNLIELHSPGSGSKDGRSPHTPNCLVTIYKVKTQCWGPKLRTIVDESAYFGLQKRRKRWTNSNSGQPNAEPITGPAFPERRGRTAGTDAIHDFTFSLCLKAVGPPALSVCEPLQIFNNRIPSISSIWRPLMPVPFPRYPWYSHNINSYNFLSSQKTPKLTPLPMSVPATPPATTPPTASASATSELQSSLRELSLTNKSPIKDIPRPTPPTSVPKQHHHTVKKKKEPAPVADSWEDEVDSASASDPEGGAAEISSTSPATSSRFASPALSPSIRYTEGPLDPPPTPISPQTSASQPPWPTYGGRSEARSPARRPEKQTAVAGRMIAGALGIRAPKRTEEQRAYDRAVKEQEIKRRNKEREEAAKAKEEEEKAKAAVWDM</sequence>
<dbReference type="GeneID" id="4982610"/>
<dbReference type="KEGG" id="ang:An08g02960"/>
<dbReference type="RefSeq" id="XP_059603940.1">
    <property type="nucleotide sequence ID" value="XM_059748920.1"/>
</dbReference>
<dbReference type="VEuPathDB" id="FungiDB:An08g02960"/>
<evidence type="ECO:0000313" key="2">
    <source>
        <dbReference type="RefSeq" id="XP_059603940.1"/>
    </source>
</evidence>